<evidence type="ECO:0000313" key="1">
    <source>
        <dbReference type="EMBL" id="MDQ0466449.1"/>
    </source>
</evidence>
<dbReference type="GO" id="GO:0016829">
    <property type="term" value="F:lyase activity"/>
    <property type="evidence" value="ECO:0007669"/>
    <property type="project" value="UniProtKB-KW"/>
</dbReference>
<dbReference type="InterPro" id="IPR036038">
    <property type="entry name" value="Aminotransferase-like"/>
</dbReference>
<name>A0ABU0IWR3_9CAUL</name>
<proteinExistence type="predicted"/>
<gene>
    <name evidence="1" type="ORF">QO010_004242</name>
</gene>
<protein>
    <submittedName>
        <fullName evidence="1">Branched-subunit amino acid aminotransferase/4-amino-4-deoxychorismate lyase</fullName>
    </submittedName>
</protein>
<accession>A0ABU0IWR3</accession>
<dbReference type="Proteomes" id="UP001228905">
    <property type="component" value="Unassembled WGS sequence"/>
</dbReference>
<keyword evidence="1" id="KW-0456">Lyase</keyword>
<dbReference type="GO" id="GO:0008483">
    <property type="term" value="F:transaminase activity"/>
    <property type="evidence" value="ECO:0007669"/>
    <property type="project" value="UniProtKB-KW"/>
</dbReference>
<keyword evidence="2" id="KW-1185">Reference proteome</keyword>
<keyword evidence="1" id="KW-0032">Aminotransferase</keyword>
<dbReference type="InterPro" id="IPR043132">
    <property type="entry name" value="BCAT-like_C"/>
</dbReference>
<evidence type="ECO:0000313" key="2">
    <source>
        <dbReference type="Proteomes" id="UP001228905"/>
    </source>
</evidence>
<organism evidence="1 2">
    <name type="scientific">Caulobacter ginsengisoli</name>
    <dbReference type="NCBI Taxonomy" id="400775"/>
    <lineage>
        <taxon>Bacteria</taxon>
        <taxon>Pseudomonadati</taxon>
        <taxon>Pseudomonadota</taxon>
        <taxon>Alphaproteobacteria</taxon>
        <taxon>Caulobacterales</taxon>
        <taxon>Caulobacteraceae</taxon>
        <taxon>Caulobacter</taxon>
    </lineage>
</organism>
<comment type="caution">
    <text evidence="1">The sequence shown here is derived from an EMBL/GenBank/DDBJ whole genome shotgun (WGS) entry which is preliminary data.</text>
</comment>
<dbReference type="Gene3D" id="3.20.10.10">
    <property type="entry name" value="D-amino Acid Aminotransferase, subunit A, domain 2"/>
    <property type="match status" value="1"/>
</dbReference>
<dbReference type="InterPro" id="IPR001544">
    <property type="entry name" value="Aminotrans_IV"/>
</dbReference>
<reference evidence="1 2" key="1">
    <citation type="submission" date="2023-07" db="EMBL/GenBank/DDBJ databases">
        <title>Genomic Encyclopedia of Type Strains, Phase IV (KMG-IV): sequencing the most valuable type-strain genomes for metagenomic binning, comparative biology and taxonomic classification.</title>
        <authorList>
            <person name="Goeker M."/>
        </authorList>
    </citation>
    <scope>NUCLEOTIDE SEQUENCE [LARGE SCALE GENOMIC DNA]</scope>
    <source>
        <strain evidence="1 2">DSM 18695</strain>
    </source>
</reference>
<keyword evidence="1" id="KW-0808">Transferase</keyword>
<dbReference type="SUPFAM" id="SSF56752">
    <property type="entry name" value="D-aminoacid aminotransferase-like PLP-dependent enzymes"/>
    <property type="match status" value="1"/>
</dbReference>
<dbReference type="EMBL" id="JAUSVS010000011">
    <property type="protein sequence ID" value="MDQ0466449.1"/>
    <property type="molecule type" value="Genomic_DNA"/>
</dbReference>
<dbReference type="Pfam" id="PF01063">
    <property type="entry name" value="Aminotran_4"/>
    <property type="match status" value="1"/>
</dbReference>
<sequence length="106" mass="10739">MLNNRGEIACAAAANLFWLTDGVLRTPALACGVLEGIMRGQAIAAARALGMPVQEVAAPRAALDGAQAIFLTNSLIGLRRVESLDGIALGDAPQVSALAQALSAVS</sequence>